<dbReference type="InterPro" id="IPR038765">
    <property type="entry name" value="Papain-like_cys_pep_sf"/>
</dbReference>
<name>A0A4P6EZQ6_9BACL</name>
<evidence type="ECO:0000259" key="6">
    <source>
        <dbReference type="PROSITE" id="PS51935"/>
    </source>
</evidence>
<evidence type="ECO:0000313" key="7">
    <source>
        <dbReference type="EMBL" id="QAY68366.1"/>
    </source>
</evidence>
<dbReference type="PROSITE" id="PS51935">
    <property type="entry name" value="NLPC_P60"/>
    <property type="match status" value="1"/>
</dbReference>
<dbReference type="InterPro" id="IPR000064">
    <property type="entry name" value="NLP_P60_dom"/>
</dbReference>
<keyword evidence="2" id="KW-0645">Protease</keyword>
<comment type="similarity">
    <text evidence="1">Belongs to the peptidase C40 family.</text>
</comment>
<accession>A0A4P6EZQ6</accession>
<dbReference type="KEGG" id="pprt:ET464_05100"/>
<dbReference type="Proteomes" id="UP000293568">
    <property type="component" value="Chromosome"/>
</dbReference>
<keyword evidence="4" id="KW-0788">Thiol protease</keyword>
<keyword evidence="3" id="KW-0378">Hydrolase</keyword>
<protein>
    <submittedName>
        <fullName evidence="7">NlpC/P60 family protein</fullName>
    </submittedName>
</protein>
<dbReference type="EMBL" id="CP035492">
    <property type="protein sequence ID" value="QAY68366.1"/>
    <property type="molecule type" value="Genomic_DNA"/>
</dbReference>
<dbReference type="Pfam" id="PF00877">
    <property type="entry name" value="NLPC_P60"/>
    <property type="match status" value="1"/>
</dbReference>
<dbReference type="Gene3D" id="3.90.1720.10">
    <property type="entry name" value="endopeptidase domain like (from Nostoc punctiforme)"/>
    <property type="match status" value="1"/>
</dbReference>
<evidence type="ECO:0000256" key="3">
    <source>
        <dbReference type="ARBA" id="ARBA00022801"/>
    </source>
</evidence>
<evidence type="ECO:0000313" key="8">
    <source>
        <dbReference type="Proteomes" id="UP000293568"/>
    </source>
</evidence>
<evidence type="ECO:0000256" key="1">
    <source>
        <dbReference type="ARBA" id="ARBA00007074"/>
    </source>
</evidence>
<dbReference type="GO" id="GO:0006508">
    <property type="term" value="P:proteolysis"/>
    <property type="evidence" value="ECO:0007669"/>
    <property type="project" value="UniProtKB-KW"/>
</dbReference>
<dbReference type="AlphaFoldDB" id="A0A4P6EZQ6"/>
<dbReference type="OrthoDB" id="9813118at2"/>
<feature type="region of interest" description="Disordered" evidence="5">
    <location>
        <begin position="15"/>
        <end position="57"/>
    </location>
</feature>
<sequence>MLLLAGLLLTAGCASDQPAPDHNQPPGAASGYSSNSLSVHPYEADGGNTVTPLQSSPYTDPAVKAGLKYIGTPYEFGSNRSTTDTFDCSDFVRQAFKEGYGITLPSDSRAQGEYVRKQGGATTNLDQLKEGDIVFFMAHHGGKKEDYAGLDKAKQPITHDGIYLGNGKMLDTYSTASGGVHIENLQGTFWEYRFLFGGPAH</sequence>
<evidence type="ECO:0000256" key="5">
    <source>
        <dbReference type="SAM" id="MobiDB-lite"/>
    </source>
</evidence>
<feature type="compositionally biased region" description="Polar residues" evidence="5">
    <location>
        <begin position="48"/>
        <end position="57"/>
    </location>
</feature>
<gene>
    <name evidence="7" type="ORF">ET464_05100</name>
</gene>
<proteinExistence type="inferred from homology"/>
<dbReference type="GO" id="GO:0008234">
    <property type="term" value="F:cysteine-type peptidase activity"/>
    <property type="evidence" value="ECO:0007669"/>
    <property type="project" value="UniProtKB-KW"/>
</dbReference>
<feature type="domain" description="NlpC/P60" evidence="6">
    <location>
        <begin position="56"/>
        <end position="201"/>
    </location>
</feature>
<evidence type="ECO:0000256" key="4">
    <source>
        <dbReference type="ARBA" id="ARBA00022807"/>
    </source>
</evidence>
<dbReference type="PANTHER" id="PTHR47053:SF1">
    <property type="entry name" value="MUREIN DD-ENDOPEPTIDASE MEPH-RELATED"/>
    <property type="match status" value="1"/>
</dbReference>
<dbReference type="PANTHER" id="PTHR47053">
    <property type="entry name" value="MUREIN DD-ENDOPEPTIDASE MEPH-RELATED"/>
    <property type="match status" value="1"/>
</dbReference>
<organism evidence="7 8">
    <name type="scientific">Paenibacillus protaetiae</name>
    <dbReference type="NCBI Taxonomy" id="2509456"/>
    <lineage>
        <taxon>Bacteria</taxon>
        <taxon>Bacillati</taxon>
        <taxon>Bacillota</taxon>
        <taxon>Bacilli</taxon>
        <taxon>Bacillales</taxon>
        <taxon>Paenibacillaceae</taxon>
        <taxon>Paenibacillus</taxon>
    </lineage>
</organism>
<dbReference type="InterPro" id="IPR051202">
    <property type="entry name" value="Peptidase_C40"/>
</dbReference>
<keyword evidence="8" id="KW-1185">Reference proteome</keyword>
<dbReference type="SUPFAM" id="SSF54001">
    <property type="entry name" value="Cysteine proteinases"/>
    <property type="match status" value="1"/>
</dbReference>
<reference evidence="7 8" key="1">
    <citation type="submission" date="2019-01" db="EMBL/GenBank/DDBJ databases">
        <title>Genome sequencing of strain FW100M-2.</title>
        <authorList>
            <person name="Heo J."/>
            <person name="Kim S.-J."/>
            <person name="Kim J.-S."/>
            <person name="Hong S.-B."/>
            <person name="Kwon S.-W."/>
        </authorList>
    </citation>
    <scope>NUCLEOTIDE SEQUENCE [LARGE SCALE GENOMIC DNA]</scope>
    <source>
        <strain evidence="7 8">FW100M-2</strain>
    </source>
</reference>
<evidence type="ECO:0000256" key="2">
    <source>
        <dbReference type="ARBA" id="ARBA00022670"/>
    </source>
</evidence>